<proteinExistence type="inferred from homology"/>
<feature type="domain" description="TonB-dependent receptor plug" evidence="13">
    <location>
        <begin position="75"/>
        <end position="185"/>
    </location>
</feature>
<evidence type="ECO:0000256" key="11">
    <source>
        <dbReference type="SAM" id="SignalP"/>
    </source>
</evidence>
<organism evidence="14 15">
    <name type="scientific">Sphingopyxis macrogoltabida</name>
    <name type="common">Sphingomonas macrogoltabidus</name>
    <dbReference type="NCBI Taxonomy" id="33050"/>
    <lineage>
        <taxon>Bacteria</taxon>
        <taxon>Pseudomonadati</taxon>
        <taxon>Pseudomonadota</taxon>
        <taxon>Alphaproteobacteria</taxon>
        <taxon>Sphingomonadales</taxon>
        <taxon>Sphingomonadaceae</taxon>
        <taxon>Sphingopyxis</taxon>
    </lineage>
</organism>
<dbReference type="PANTHER" id="PTHR47234:SF3">
    <property type="entry name" value="SECRETIN_TONB SHORT N-TERMINAL DOMAIN-CONTAINING PROTEIN"/>
    <property type="match status" value="1"/>
</dbReference>
<evidence type="ECO:0000256" key="8">
    <source>
        <dbReference type="PROSITE-ProRule" id="PRU01360"/>
    </source>
</evidence>
<feature type="compositionally biased region" description="Polar residues" evidence="10">
    <location>
        <begin position="105"/>
        <end position="116"/>
    </location>
</feature>
<comment type="caution">
    <text evidence="14">The sequence shown here is derived from an EMBL/GenBank/DDBJ whole genome shotgun (WGS) entry which is preliminary data.</text>
</comment>
<keyword evidence="6 8" id="KW-0472">Membrane</keyword>
<comment type="subcellular location">
    <subcellularLocation>
        <location evidence="1 8">Cell outer membrane</location>
        <topology evidence="1 8">Multi-pass membrane protein</topology>
    </subcellularLocation>
</comment>
<accession>A0A2W5LCV8</accession>
<evidence type="ECO:0000256" key="6">
    <source>
        <dbReference type="ARBA" id="ARBA00023136"/>
    </source>
</evidence>
<dbReference type="Gene3D" id="2.40.170.20">
    <property type="entry name" value="TonB-dependent receptor, beta-barrel domain"/>
    <property type="match status" value="1"/>
</dbReference>
<evidence type="ECO:0000256" key="9">
    <source>
        <dbReference type="RuleBase" id="RU003357"/>
    </source>
</evidence>
<feature type="region of interest" description="Disordered" evidence="10">
    <location>
        <begin position="92"/>
        <end position="117"/>
    </location>
</feature>
<feature type="region of interest" description="Disordered" evidence="10">
    <location>
        <begin position="30"/>
        <end position="53"/>
    </location>
</feature>
<evidence type="ECO:0000256" key="5">
    <source>
        <dbReference type="ARBA" id="ARBA00023077"/>
    </source>
</evidence>
<dbReference type="EMBL" id="QFPJ01000002">
    <property type="protein sequence ID" value="PZQ24485.1"/>
    <property type="molecule type" value="Genomic_DNA"/>
</dbReference>
<evidence type="ECO:0000256" key="10">
    <source>
        <dbReference type="SAM" id="MobiDB-lite"/>
    </source>
</evidence>
<evidence type="ECO:0000313" key="14">
    <source>
        <dbReference type="EMBL" id="PZQ24485.1"/>
    </source>
</evidence>
<feature type="domain" description="TonB-dependent receptor-like beta-barrel" evidence="12">
    <location>
        <begin position="360"/>
        <end position="923"/>
    </location>
</feature>
<sequence>MRKFHRSSTALGAMALALAMAPAAAAQTDADPASDTAAPEAAADEATVAAAETAAPTDGDIVVTGSRLGNSGFTAPTPVTVLGEDQINTRAPSNIGDFLNEQPAFRNSSSPSQAQRSIGGVATTLDLRGLGPARTLTLVNGARFTPTTREGALDVGLIPTLLVERVDVVTGGASAAYGSDAVAGVVNFVLANKLDGVKAKAQYNVSERGDAAGPVLSFAAGTAFAGDRAHIVVGAEYAKNNGVGRIYERPWGRRQPGLIANGAARPAGTPASSFVTDVTYSQQNPGGLIVAGPLRGTSFGPNGTTFPFQYGTLFSTLMVGGDSYGNSPFGNWPILTPTERVAGLARISYDISDDTEVFAEFNYGRNTGRGYTSYNQRRFTIRRDNPFLPTSVRDAMVANNVSTIQVGRLFTENGGIQQKNVNETYRGLVGAKGTIFSNWDWDVALQYGRSSSSVTVFKNMLGANYDAAVDVIVGTNGQPACAPSASNPNLSANEIAVLTGTCVPLNIFGVGSPSPAAIDYITEDSFRETVYKRTAAAINLRGSPFATGAGDVQFAIGGEFRHDSLDGTADPLSAAGLFTSGNGGIFGGSQDVTEGFVELGVPLAADTSFAHSLDLNAAYRFTHYSTSGSVSTWKVGVTYEPTPDIRLRLTRSRDIRAPSLADLYATAPSGVFTASFVNPFNGRTGALNASTAGNLDLQPEVADTLTGGIVLTPQWDWARGFRFSVDGYRIKVKDVITNLNGNDVVNRCFAGASSFCDFITFDNSTFGIANVERVPVNTAVLKLEGVDIEAQYRFDVGASTSLPGSVMIRALATKVFTLETTDDQGTVDRAGSIQNNGIPSWTANVSLGYSNDAFGIDLSARYVSASTFDATFVGPDSPAYNPAAGNSININRFPSAIYVNLGLSFNVEQGGNTFQFFGGVDNLFDKQPPQYAVTGINSGGNPYDVIGRRFLAGVRTNF</sequence>
<comment type="similarity">
    <text evidence="8 9">Belongs to the TonB-dependent receptor family.</text>
</comment>
<keyword evidence="5 9" id="KW-0798">TonB box</keyword>
<dbReference type="Proteomes" id="UP000248597">
    <property type="component" value="Unassembled WGS sequence"/>
</dbReference>
<dbReference type="InterPro" id="IPR012910">
    <property type="entry name" value="Plug_dom"/>
</dbReference>
<reference evidence="14 15" key="1">
    <citation type="submission" date="2017-08" db="EMBL/GenBank/DDBJ databases">
        <title>Infants hospitalized years apart are colonized by the same room-sourced microbial strains.</title>
        <authorList>
            <person name="Brooks B."/>
            <person name="Olm M.R."/>
            <person name="Firek B.A."/>
            <person name="Baker R."/>
            <person name="Thomas B.C."/>
            <person name="Morowitz M.J."/>
            <person name="Banfield J.F."/>
        </authorList>
    </citation>
    <scope>NUCLEOTIDE SEQUENCE [LARGE SCALE GENOMIC DNA]</scope>
    <source>
        <strain evidence="14">S2_005_003_R2_47</strain>
    </source>
</reference>
<evidence type="ECO:0000256" key="4">
    <source>
        <dbReference type="ARBA" id="ARBA00022692"/>
    </source>
</evidence>
<evidence type="ECO:0000259" key="12">
    <source>
        <dbReference type="Pfam" id="PF00593"/>
    </source>
</evidence>
<protein>
    <recommendedName>
        <fullName evidence="16">TonB-dependent receptor</fullName>
    </recommendedName>
</protein>
<dbReference type="Pfam" id="PF07715">
    <property type="entry name" value="Plug"/>
    <property type="match status" value="1"/>
</dbReference>
<dbReference type="InterPro" id="IPR039426">
    <property type="entry name" value="TonB-dep_rcpt-like"/>
</dbReference>
<keyword evidence="11" id="KW-0732">Signal</keyword>
<name>A0A2W5LCV8_SPHMC</name>
<dbReference type="AlphaFoldDB" id="A0A2W5LCV8"/>
<gene>
    <name evidence="14" type="ORF">DI569_01290</name>
</gene>
<dbReference type="GO" id="GO:0009279">
    <property type="term" value="C:cell outer membrane"/>
    <property type="evidence" value="ECO:0007669"/>
    <property type="project" value="UniProtKB-SubCell"/>
</dbReference>
<evidence type="ECO:0000256" key="7">
    <source>
        <dbReference type="ARBA" id="ARBA00023237"/>
    </source>
</evidence>
<dbReference type="Pfam" id="PF00593">
    <property type="entry name" value="TonB_dep_Rec_b-barrel"/>
    <property type="match status" value="1"/>
</dbReference>
<dbReference type="PROSITE" id="PS52016">
    <property type="entry name" value="TONB_DEPENDENT_REC_3"/>
    <property type="match status" value="1"/>
</dbReference>
<feature type="signal peptide" evidence="11">
    <location>
        <begin position="1"/>
        <end position="25"/>
    </location>
</feature>
<dbReference type="PANTHER" id="PTHR47234">
    <property type="match status" value="1"/>
</dbReference>
<evidence type="ECO:0000259" key="13">
    <source>
        <dbReference type="Pfam" id="PF07715"/>
    </source>
</evidence>
<keyword evidence="2 8" id="KW-0813">Transport</keyword>
<evidence type="ECO:0000256" key="2">
    <source>
        <dbReference type="ARBA" id="ARBA00022448"/>
    </source>
</evidence>
<dbReference type="SUPFAM" id="SSF56935">
    <property type="entry name" value="Porins"/>
    <property type="match status" value="1"/>
</dbReference>
<dbReference type="InterPro" id="IPR000531">
    <property type="entry name" value="Beta-barrel_TonB"/>
</dbReference>
<feature type="chain" id="PRO_5016044182" description="TonB-dependent receptor" evidence="11">
    <location>
        <begin position="26"/>
        <end position="958"/>
    </location>
</feature>
<dbReference type="InterPro" id="IPR037066">
    <property type="entry name" value="Plug_dom_sf"/>
</dbReference>
<evidence type="ECO:0000313" key="15">
    <source>
        <dbReference type="Proteomes" id="UP000248597"/>
    </source>
</evidence>
<evidence type="ECO:0008006" key="16">
    <source>
        <dbReference type="Google" id="ProtNLM"/>
    </source>
</evidence>
<evidence type="ECO:0000256" key="1">
    <source>
        <dbReference type="ARBA" id="ARBA00004571"/>
    </source>
</evidence>
<dbReference type="Gene3D" id="2.170.130.10">
    <property type="entry name" value="TonB-dependent receptor, plug domain"/>
    <property type="match status" value="1"/>
</dbReference>
<keyword evidence="7 8" id="KW-0998">Cell outer membrane</keyword>
<dbReference type="InterPro" id="IPR036942">
    <property type="entry name" value="Beta-barrel_TonB_sf"/>
</dbReference>
<keyword evidence="3 8" id="KW-1134">Transmembrane beta strand</keyword>
<evidence type="ECO:0000256" key="3">
    <source>
        <dbReference type="ARBA" id="ARBA00022452"/>
    </source>
</evidence>
<keyword evidence="4 8" id="KW-0812">Transmembrane</keyword>